<organism evidence="3 4">
    <name type="scientific">Roseisolibacter agri</name>
    <dbReference type="NCBI Taxonomy" id="2014610"/>
    <lineage>
        <taxon>Bacteria</taxon>
        <taxon>Pseudomonadati</taxon>
        <taxon>Gemmatimonadota</taxon>
        <taxon>Gemmatimonadia</taxon>
        <taxon>Gemmatimonadales</taxon>
        <taxon>Gemmatimonadaceae</taxon>
        <taxon>Roseisolibacter</taxon>
    </lineage>
</organism>
<keyword evidence="1" id="KW-0732">Signal</keyword>
<name>A0AA37QLC2_9BACT</name>
<feature type="chain" id="PRO_5041257306" description="Ice-binding protein C-terminal domain-containing protein" evidence="1">
    <location>
        <begin position="28"/>
        <end position="245"/>
    </location>
</feature>
<dbReference type="InterPro" id="IPR013424">
    <property type="entry name" value="Ice-binding_C"/>
</dbReference>
<dbReference type="EMBL" id="BRXS01000007">
    <property type="protein sequence ID" value="GLC27938.1"/>
    <property type="molecule type" value="Genomic_DNA"/>
</dbReference>
<dbReference type="RefSeq" id="WP_284352366.1">
    <property type="nucleotide sequence ID" value="NZ_BRXS01000007.1"/>
</dbReference>
<evidence type="ECO:0000259" key="2">
    <source>
        <dbReference type="Pfam" id="PF07589"/>
    </source>
</evidence>
<sequence>MSILSRPAARAALAVAASAIVAAPAAAQTVYYGQSNLGTQNAAITQARSDFLAALTAGVGTETFEGIPDNTRAPVALNFPGAGTATLTGSGSVETSPSSGAGPVSGAHYYLVTTGGASSAFSIAFANPIAAFGFYGRDLGDNFSNLILRFTLAAGGTRDVQVPYDASRTALPNGNLLFFGLIDTASPFTRVEFRSTASGDVFGFDDMTIGTTQQVASVVPEPSTYVLLASGLGVLGLVARRRRTA</sequence>
<evidence type="ECO:0000313" key="3">
    <source>
        <dbReference type="EMBL" id="GLC27938.1"/>
    </source>
</evidence>
<feature type="domain" description="Ice-binding protein C-terminal" evidence="2">
    <location>
        <begin position="219"/>
        <end position="242"/>
    </location>
</feature>
<evidence type="ECO:0000313" key="4">
    <source>
        <dbReference type="Proteomes" id="UP001161325"/>
    </source>
</evidence>
<dbReference type="Pfam" id="PF07589">
    <property type="entry name" value="PEP-CTERM"/>
    <property type="match status" value="1"/>
</dbReference>
<accession>A0AA37QLC2</accession>
<evidence type="ECO:0000256" key="1">
    <source>
        <dbReference type="SAM" id="SignalP"/>
    </source>
</evidence>
<dbReference type="Proteomes" id="UP001161325">
    <property type="component" value="Unassembled WGS sequence"/>
</dbReference>
<protein>
    <recommendedName>
        <fullName evidence="2">Ice-binding protein C-terminal domain-containing protein</fullName>
    </recommendedName>
</protein>
<reference evidence="3" key="1">
    <citation type="submission" date="2022-08" db="EMBL/GenBank/DDBJ databases">
        <title>Draft genome sequencing of Roseisolibacter agri AW1220.</title>
        <authorList>
            <person name="Tobiishi Y."/>
            <person name="Tonouchi A."/>
        </authorList>
    </citation>
    <scope>NUCLEOTIDE SEQUENCE</scope>
    <source>
        <strain evidence="3">AW1220</strain>
    </source>
</reference>
<dbReference type="AlphaFoldDB" id="A0AA37QLC2"/>
<proteinExistence type="predicted"/>
<feature type="signal peptide" evidence="1">
    <location>
        <begin position="1"/>
        <end position="27"/>
    </location>
</feature>
<dbReference type="NCBIfam" id="TIGR02595">
    <property type="entry name" value="PEP_CTERM"/>
    <property type="match status" value="1"/>
</dbReference>
<gene>
    <name evidence="3" type="ORF">rosag_44510</name>
</gene>
<comment type="caution">
    <text evidence="3">The sequence shown here is derived from an EMBL/GenBank/DDBJ whole genome shotgun (WGS) entry which is preliminary data.</text>
</comment>
<keyword evidence="4" id="KW-1185">Reference proteome</keyword>